<reference evidence="2" key="1">
    <citation type="submission" date="2023-10" db="EMBL/GenBank/DDBJ databases">
        <title>Genome assembly of Pristionchus species.</title>
        <authorList>
            <person name="Yoshida K."/>
            <person name="Sommer R.J."/>
        </authorList>
    </citation>
    <scope>NUCLEOTIDE SEQUENCE</scope>
    <source>
        <strain evidence="2">RS0144</strain>
    </source>
</reference>
<dbReference type="GO" id="GO:0007165">
    <property type="term" value="P:signal transduction"/>
    <property type="evidence" value="ECO:0007669"/>
    <property type="project" value="InterPro"/>
</dbReference>
<evidence type="ECO:0000259" key="1">
    <source>
        <dbReference type="PROSITE" id="PS50200"/>
    </source>
</evidence>
<organism evidence="2 3">
    <name type="scientific">Pristionchus entomophagus</name>
    <dbReference type="NCBI Taxonomy" id="358040"/>
    <lineage>
        <taxon>Eukaryota</taxon>
        <taxon>Metazoa</taxon>
        <taxon>Ecdysozoa</taxon>
        <taxon>Nematoda</taxon>
        <taxon>Chromadorea</taxon>
        <taxon>Rhabditida</taxon>
        <taxon>Rhabditina</taxon>
        <taxon>Diplogasteromorpha</taxon>
        <taxon>Diplogasteroidea</taxon>
        <taxon>Neodiplogasteridae</taxon>
        <taxon>Pristionchus</taxon>
    </lineage>
</organism>
<dbReference type="FunFam" id="3.10.20.90:FF:000238">
    <property type="entry name" value="Phosphoinositide phospholipase C"/>
    <property type="match status" value="1"/>
</dbReference>
<sequence>MVSNVEHPLSYLNDMKMRTTSSVKKEIFILRINGLEPEDAATVVQAESNSTVNDVIQEALSRAGKGSDSVEEFELIEEVIMNKALLGIDEQPEQRVLSPQEQIMDVVAWWNGKLRKFICEKKGDDPSSRGWCASLIKKGHSSQPLPQP</sequence>
<keyword evidence="3" id="KW-1185">Reference proteome</keyword>
<dbReference type="AlphaFoldDB" id="A0AAV5SYN9"/>
<comment type="caution">
    <text evidence="2">The sequence shown here is derived from an EMBL/GenBank/DDBJ whole genome shotgun (WGS) entry which is preliminary data.</text>
</comment>
<dbReference type="PROSITE" id="PS50200">
    <property type="entry name" value="RA"/>
    <property type="match status" value="1"/>
</dbReference>
<protein>
    <recommendedName>
        <fullName evidence="1">Ras-associating domain-containing protein</fullName>
    </recommendedName>
</protein>
<accession>A0AAV5SYN9</accession>
<dbReference type="InterPro" id="IPR000159">
    <property type="entry name" value="RA_dom"/>
</dbReference>
<proteinExistence type="predicted"/>
<gene>
    <name evidence="2" type="ORF">PENTCL1PPCAC_9273</name>
</gene>
<feature type="non-terminal residue" evidence="2">
    <location>
        <position position="148"/>
    </location>
</feature>
<evidence type="ECO:0000313" key="3">
    <source>
        <dbReference type="Proteomes" id="UP001432027"/>
    </source>
</evidence>
<dbReference type="Proteomes" id="UP001432027">
    <property type="component" value="Unassembled WGS sequence"/>
</dbReference>
<name>A0AAV5SYN9_9BILA</name>
<dbReference type="SUPFAM" id="SSF54236">
    <property type="entry name" value="Ubiquitin-like"/>
    <property type="match status" value="1"/>
</dbReference>
<feature type="domain" description="Ras-associating" evidence="1">
    <location>
        <begin position="26"/>
        <end position="124"/>
    </location>
</feature>
<dbReference type="SMART" id="SM00314">
    <property type="entry name" value="RA"/>
    <property type="match status" value="1"/>
</dbReference>
<dbReference type="Pfam" id="PF00788">
    <property type="entry name" value="RA"/>
    <property type="match status" value="1"/>
</dbReference>
<dbReference type="InterPro" id="IPR029071">
    <property type="entry name" value="Ubiquitin-like_domsf"/>
</dbReference>
<dbReference type="EMBL" id="BTSX01000002">
    <property type="protein sequence ID" value="GMS87098.1"/>
    <property type="molecule type" value="Genomic_DNA"/>
</dbReference>
<evidence type="ECO:0000313" key="2">
    <source>
        <dbReference type="EMBL" id="GMS87098.1"/>
    </source>
</evidence>
<dbReference type="Gene3D" id="3.10.20.90">
    <property type="entry name" value="Phosphatidylinositol 3-kinase Catalytic Subunit, Chain A, domain 1"/>
    <property type="match status" value="1"/>
</dbReference>